<proteinExistence type="predicted"/>
<evidence type="ECO:0000256" key="1">
    <source>
        <dbReference type="SAM" id="Phobius"/>
    </source>
</evidence>
<keyword evidence="1" id="KW-1133">Transmembrane helix</keyword>
<feature type="transmembrane region" description="Helical" evidence="1">
    <location>
        <begin position="21"/>
        <end position="46"/>
    </location>
</feature>
<gene>
    <name evidence="2" type="ORF">J2752_001409</name>
</gene>
<evidence type="ECO:0000313" key="3">
    <source>
        <dbReference type="Proteomes" id="UP000765891"/>
    </source>
</evidence>
<comment type="caution">
    <text evidence="2">The sequence shown here is derived from an EMBL/GenBank/DDBJ whole genome shotgun (WGS) entry which is preliminary data.</text>
</comment>
<feature type="transmembrane region" description="Helical" evidence="1">
    <location>
        <begin position="52"/>
        <end position="72"/>
    </location>
</feature>
<dbReference type="RefSeq" id="WP_188870402.1">
    <property type="nucleotide sequence ID" value="NZ_BMOO01000002.1"/>
</dbReference>
<dbReference type="Proteomes" id="UP000765891">
    <property type="component" value="Unassembled WGS sequence"/>
</dbReference>
<dbReference type="EMBL" id="JAGGKO010000002">
    <property type="protein sequence ID" value="MBP1954497.1"/>
    <property type="molecule type" value="Genomic_DNA"/>
</dbReference>
<reference evidence="2" key="1">
    <citation type="submission" date="2021-03" db="EMBL/GenBank/DDBJ databases">
        <title>Genomic Encyclopedia of Type Strains, Phase IV (KMG-IV): sequencing the most valuable type-strain genomes for metagenomic binning, comparative biology and taxonomic classification.</title>
        <authorList>
            <person name="Goeker M."/>
        </authorList>
    </citation>
    <scope>NUCLEOTIDE SEQUENCE</scope>
    <source>
        <strain evidence="2">DSM 22443</strain>
    </source>
</reference>
<dbReference type="AlphaFoldDB" id="A0A8T4GRM8"/>
<organism evidence="2 3">
    <name type="scientific">Halarchaeum rubridurum</name>
    <dbReference type="NCBI Taxonomy" id="489911"/>
    <lineage>
        <taxon>Archaea</taxon>
        <taxon>Methanobacteriati</taxon>
        <taxon>Methanobacteriota</taxon>
        <taxon>Stenosarchaea group</taxon>
        <taxon>Halobacteria</taxon>
        <taxon>Halobacteriales</taxon>
        <taxon>Halobacteriaceae</taxon>
    </lineage>
</organism>
<protein>
    <submittedName>
        <fullName evidence="2">Uncharacterized protein</fullName>
    </submittedName>
</protein>
<keyword evidence="1" id="KW-0472">Membrane</keyword>
<keyword evidence="1" id="KW-0812">Transmembrane</keyword>
<accession>A0A8T4GRM8</accession>
<sequence length="82" mass="8123">MMKTPVRNRLPDRPATPARTAAGAAELLFALCAALGVACYALGLLVGMYGTASLGVVVGAVGALGSLAVASTHADPDGDGRR</sequence>
<name>A0A8T4GRM8_9EURY</name>
<evidence type="ECO:0000313" key="2">
    <source>
        <dbReference type="EMBL" id="MBP1954497.1"/>
    </source>
</evidence>